<keyword evidence="1" id="KW-1133">Transmembrane helix</keyword>
<dbReference type="AlphaFoldDB" id="A0AAC9LP56"/>
<gene>
    <name evidence="2" type="ORF">BWR22_09650</name>
</gene>
<dbReference type="Pfam" id="PF19589">
    <property type="entry name" value="DUF6095"/>
    <property type="match status" value="1"/>
</dbReference>
<dbReference type="Proteomes" id="UP000187506">
    <property type="component" value="Chromosome"/>
</dbReference>
<evidence type="ECO:0000313" key="3">
    <source>
        <dbReference type="Proteomes" id="UP000187506"/>
    </source>
</evidence>
<dbReference type="RefSeq" id="WP_076733474.1">
    <property type="nucleotide sequence ID" value="NZ_CP019352.1"/>
</dbReference>
<reference evidence="2 3" key="1">
    <citation type="submission" date="2017-01" db="EMBL/GenBank/DDBJ databases">
        <title>Complete genome of Lacinutrix venerupis DOK2-8 isolated from seawater in Dokdo.</title>
        <authorList>
            <person name="Chi W.-J."/>
            <person name="Kim J.H."/>
        </authorList>
    </citation>
    <scope>NUCLEOTIDE SEQUENCE [LARGE SCALE GENOMIC DNA]</scope>
    <source>
        <strain evidence="2 3">DOK2-8</strain>
    </source>
</reference>
<dbReference type="EMBL" id="CP019352">
    <property type="protein sequence ID" value="APY00568.1"/>
    <property type="molecule type" value="Genomic_DNA"/>
</dbReference>
<name>A0AAC9LP56_9FLAO</name>
<keyword evidence="1" id="KW-0472">Membrane</keyword>
<accession>A0AAC9LP56</accession>
<keyword evidence="3" id="KW-1185">Reference proteome</keyword>
<sequence length="80" mass="8991">MKTKKTDKEILINGLKKMGISLFLMFLGPTLIYIAFSNQEKKLYIPILIIGIIACCTAILFAFKGLNTILDSMFKSKKTT</sequence>
<feature type="transmembrane region" description="Helical" evidence="1">
    <location>
        <begin position="20"/>
        <end position="37"/>
    </location>
</feature>
<dbReference type="KEGG" id="lvn:BWR22_09650"/>
<evidence type="ECO:0000256" key="1">
    <source>
        <dbReference type="SAM" id="Phobius"/>
    </source>
</evidence>
<dbReference type="InterPro" id="IPR046077">
    <property type="entry name" value="DUF6095"/>
</dbReference>
<keyword evidence="1" id="KW-0812">Transmembrane</keyword>
<evidence type="ECO:0000313" key="2">
    <source>
        <dbReference type="EMBL" id="APY00568.1"/>
    </source>
</evidence>
<proteinExistence type="predicted"/>
<protein>
    <submittedName>
        <fullName evidence="2">Uncharacterized protein</fullName>
    </submittedName>
</protein>
<organism evidence="2 3">
    <name type="scientific">Lacinutrix venerupis</name>
    <dbReference type="NCBI Taxonomy" id="1486034"/>
    <lineage>
        <taxon>Bacteria</taxon>
        <taxon>Pseudomonadati</taxon>
        <taxon>Bacteroidota</taxon>
        <taxon>Flavobacteriia</taxon>
        <taxon>Flavobacteriales</taxon>
        <taxon>Flavobacteriaceae</taxon>
        <taxon>Lacinutrix</taxon>
    </lineage>
</organism>
<feature type="transmembrane region" description="Helical" evidence="1">
    <location>
        <begin position="43"/>
        <end position="63"/>
    </location>
</feature>